<name>A0A0F3IK28_9PROT</name>
<dbReference type="Proteomes" id="UP000033774">
    <property type="component" value="Unassembled WGS sequence"/>
</dbReference>
<feature type="compositionally biased region" description="Basic and acidic residues" evidence="1">
    <location>
        <begin position="104"/>
        <end position="115"/>
    </location>
</feature>
<feature type="non-terminal residue" evidence="2">
    <location>
        <position position="1"/>
    </location>
</feature>
<evidence type="ECO:0000313" key="2">
    <source>
        <dbReference type="EMBL" id="KJV06888.1"/>
    </source>
</evidence>
<feature type="region of interest" description="Disordered" evidence="1">
    <location>
        <begin position="1"/>
        <end position="31"/>
    </location>
</feature>
<feature type="compositionally biased region" description="Polar residues" evidence="1">
    <location>
        <begin position="83"/>
        <end position="92"/>
    </location>
</feature>
<sequence>PGTKRPFSSPPDSRMTEAEKGGGPTLTSLSKNPRFVKRKEHTIVRGCQCLEIIGGVIPTLTISKQAFRITAPDRSGDNKHRGFSTSGKSIQQKPALFRPNQIEQRLDQCEGNSKH</sequence>
<gene>
    <name evidence="2" type="ORF">VZ95_20465</name>
</gene>
<evidence type="ECO:0000256" key="1">
    <source>
        <dbReference type="SAM" id="MobiDB-lite"/>
    </source>
</evidence>
<comment type="caution">
    <text evidence="2">The sequence shown here is derived from an EMBL/GenBank/DDBJ whole genome shotgun (WGS) entry which is preliminary data.</text>
</comment>
<keyword evidence="3" id="KW-1185">Reference proteome</keyword>
<dbReference type="AlphaFoldDB" id="A0A0F3IK28"/>
<proteinExistence type="predicted"/>
<accession>A0A0F3IK28</accession>
<organism evidence="2 3">
    <name type="scientific">Elstera litoralis</name>
    <dbReference type="NCBI Taxonomy" id="552518"/>
    <lineage>
        <taxon>Bacteria</taxon>
        <taxon>Pseudomonadati</taxon>
        <taxon>Pseudomonadota</taxon>
        <taxon>Alphaproteobacteria</taxon>
        <taxon>Rhodospirillales</taxon>
        <taxon>Rhodospirillaceae</taxon>
        <taxon>Elstera</taxon>
    </lineage>
</organism>
<protein>
    <submittedName>
        <fullName evidence="2">Uncharacterized protein</fullName>
    </submittedName>
</protein>
<feature type="region of interest" description="Disordered" evidence="1">
    <location>
        <begin position="72"/>
        <end position="115"/>
    </location>
</feature>
<evidence type="ECO:0000313" key="3">
    <source>
        <dbReference type="Proteomes" id="UP000033774"/>
    </source>
</evidence>
<reference evidence="2 3" key="1">
    <citation type="submission" date="2015-03" db="EMBL/GenBank/DDBJ databases">
        <title>Draft genome sequence of Elstera litoralis.</title>
        <authorList>
            <person name="Rahalkar M.C."/>
            <person name="Dhakephalkar P.K."/>
            <person name="Pore S.D."/>
            <person name="Arora P."/>
            <person name="Kapse N.G."/>
            <person name="Pandit P.S."/>
        </authorList>
    </citation>
    <scope>NUCLEOTIDE SEQUENCE [LARGE SCALE GENOMIC DNA]</scope>
    <source>
        <strain evidence="2 3">Dia-1</strain>
    </source>
</reference>
<dbReference type="EMBL" id="LAJY01000878">
    <property type="protein sequence ID" value="KJV06888.1"/>
    <property type="molecule type" value="Genomic_DNA"/>
</dbReference>